<dbReference type="GO" id="GO:0008289">
    <property type="term" value="F:lipid binding"/>
    <property type="evidence" value="ECO:0007669"/>
    <property type="project" value="UniProtKB-KW"/>
</dbReference>
<dbReference type="InterPro" id="IPR043168">
    <property type="entry name" value="DegV_C"/>
</dbReference>
<protein>
    <submittedName>
        <fullName evidence="2">DegV family protein with EDD domain</fullName>
    </submittedName>
</protein>
<dbReference type="RefSeq" id="WP_145082600.1">
    <property type="nucleotide sequence ID" value="NZ_JAYFNS010000003.1"/>
</dbReference>
<dbReference type="NCBIfam" id="TIGR00762">
    <property type="entry name" value="DegV"/>
    <property type="match status" value="1"/>
</dbReference>
<evidence type="ECO:0000313" key="3">
    <source>
        <dbReference type="Proteomes" id="UP000315343"/>
    </source>
</evidence>
<reference evidence="2 3" key="1">
    <citation type="submission" date="2019-07" db="EMBL/GenBank/DDBJ databases">
        <title>Genomic Encyclopedia of Type Strains, Phase I: the one thousand microbial genomes (KMG-I) project.</title>
        <authorList>
            <person name="Kyrpides N."/>
        </authorList>
    </citation>
    <scope>NUCLEOTIDE SEQUENCE [LARGE SCALE GENOMIC DNA]</scope>
    <source>
        <strain evidence="2 3">DSM 13558</strain>
    </source>
</reference>
<dbReference type="PANTHER" id="PTHR33434:SF2">
    <property type="entry name" value="FATTY ACID-BINDING PROTEIN TM_1468"/>
    <property type="match status" value="1"/>
</dbReference>
<dbReference type="InterPro" id="IPR050270">
    <property type="entry name" value="DegV_domain_contain"/>
</dbReference>
<sequence>MRKIIISTESGSDLPLDLIKRHNIQVVPMHVIMDEQNYPDGSIPVTMVYDYYQQTKKIPSTSSTNPNEYESFFRKINEDNPGCAIIHIAYSSKASSTYQNASIAIKEFDNIYLVDSMNVSGGEAAIIVKSAELAEKSNCTEPEKLVEEIRTFVSRARASFIPGNLEYLKAGGRVSNAAYLGASLLQLKPLIEIIEGKLVSTKKFRGKMRRIAENYINEFINHYNLEKDRIFLLYSLGLDEEIKVQMEQIVKENNFNKVQWIQTGCVISTHSGPGAIGIAGFEIQ</sequence>
<keyword evidence="1" id="KW-0446">Lipid-binding</keyword>
<evidence type="ECO:0000313" key="2">
    <source>
        <dbReference type="EMBL" id="TWH80608.1"/>
    </source>
</evidence>
<gene>
    <name evidence="2" type="ORF">LY60_01870</name>
</gene>
<organism evidence="2 3">
    <name type="scientific">Sedimentibacter saalensis</name>
    <dbReference type="NCBI Taxonomy" id="130788"/>
    <lineage>
        <taxon>Bacteria</taxon>
        <taxon>Bacillati</taxon>
        <taxon>Bacillota</taxon>
        <taxon>Tissierellia</taxon>
        <taxon>Sedimentibacter</taxon>
    </lineage>
</organism>
<proteinExistence type="predicted"/>
<dbReference type="SUPFAM" id="SSF82549">
    <property type="entry name" value="DAK1/DegV-like"/>
    <property type="match status" value="1"/>
</dbReference>
<dbReference type="PROSITE" id="PS51482">
    <property type="entry name" value="DEGV"/>
    <property type="match status" value="1"/>
</dbReference>
<evidence type="ECO:0000256" key="1">
    <source>
        <dbReference type="ARBA" id="ARBA00023121"/>
    </source>
</evidence>
<dbReference type="Gene3D" id="3.30.1180.10">
    <property type="match status" value="1"/>
</dbReference>
<dbReference type="OrthoDB" id="5429275at2"/>
<dbReference type="InterPro" id="IPR003797">
    <property type="entry name" value="DegV"/>
</dbReference>
<keyword evidence="3" id="KW-1185">Reference proteome</keyword>
<name>A0A562JBJ6_9FIRM</name>
<accession>A0A562JBJ6</accession>
<dbReference type="EMBL" id="VLKH01000004">
    <property type="protein sequence ID" value="TWH80608.1"/>
    <property type="molecule type" value="Genomic_DNA"/>
</dbReference>
<dbReference type="PANTHER" id="PTHR33434">
    <property type="entry name" value="DEGV DOMAIN-CONTAINING PROTEIN DR_1986-RELATED"/>
    <property type="match status" value="1"/>
</dbReference>
<comment type="caution">
    <text evidence="2">The sequence shown here is derived from an EMBL/GenBank/DDBJ whole genome shotgun (WGS) entry which is preliminary data.</text>
</comment>
<dbReference type="AlphaFoldDB" id="A0A562JBJ6"/>
<dbReference type="Pfam" id="PF02645">
    <property type="entry name" value="DegV"/>
    <property type="match status" value="1"/>
</dbReference>
<dbReference type="Proteomes" id="UP000315343">
    <property type="component" value="Unassembled WGS sequence"/>
</dbReference>
<dbReference type="Gene3D" id="3.40.50.10170">
    <property type="match status" value="1"/>
</dbReference>